<feature type="chain" id="PRO_5020409927" evidence="3">
    <location>
        <begin position="26"/>
        <end position="276"/>
    </location>
</feature>
<accession>A0A4Q7YQK7</accession>
<reference evidence="4 5" key="1">
    <citation type="submission" date="2019-02" db="EMBL/GenBank/DDBJ databases">
        <title>Genomic Encyclopedia of Archaeal and Bacterial Type Strains, Phase II (KMG-II): from individual species to whole genera.</title>
        <authorList>
            <person name="Goeker M."/>
        </authorList>
    </citation>
    <scope>NUCLEOTIDE SEQUENCE [LARGE SCALE GENOMIC DNA]</scope>
    <source>
        <strain evidence="4 5">DSM 18101</strain>
    </source>
</reference>
<dbReference type="Proteomes" id="UP000292958">
    <property type="component" value="Unassembled WGS sequence"/>
</dbReference>
<keyword evidence="5" id="KW-1185">Reference proteome</keyword>
<evidence type="ECO:0000256" key="2">
    <source>
        <dbReference type="ARBA" id="ARBA00023180"/>
    </source>
</evidence>
<dbReference type="InterPro" id="IPR014403">
    <property type="entry name" value="APS1/VSP"/>
</dbReference>
<dbReference type="PIRSF" id="PIRSF002674">
    <property type="entry name" value="VSP"/>
    <property type="match status" value="1"/>
</dbReference>
<dbReference type="PANTHER" id="PTHR31284:SF10">
    <property type="entry name" value="ACID PHOSPHATASE-LIKE PROTEIN"/>
    <property type="match status" value="1"/>
</dbReference>
<dbReference type="Gene3D" id="3.40.50.1000">
    <property type="entry name" value="HAD superfamily/HAD-like"/>
    <property type="match status" value="1"/>
</dbReference>
<evidence type="ECO:0000256" key="1">
    <source>
        <dbReference type="ARBA" id="ARBA00022729"/>
    </source>
</evidence>
<gene>
    <name evidence="4" type="ORF">BDD14_0371</name>
</gene>
<sequence length="276" mass="30014">MRGAVRLLSVVWLAASMGMCQTVSTTTPVGPPNCLVADGSRAATLTPAKRPTAEQIQATAEAAAADPTVLVAAEPIGNFGVERYRLADYAECVGGGGCYWADLDAQTRRAEAVLDRVIALKKAGEKLAVVLDIDETSMSGFCEIRREDYGFLIEPMNRWLMTPEAAVPIPGTVHLFNKARSAGLEVFFITGRWDELREATAKNLELSGFKGWKGLALRVGPQKQMATVEYKGQERQKIVDAGYRIVLNMGDQWSDLNGVAKGETSVKLPNPFYYLP</sequence>
<proteinExistence type="predicted"/>
<dbReference type="Pfam" id="PF03767">
    <property type="entry name" value="Acid_phosphat_B"/>
    <property type="match status" value="1"/>
</dbReference>
<evidence type="ECO:0000313" key="4">
    <source>
        <dbReference type="EMBL" id="RZU39045.1"/>
    </source>
</evidence>
<evidence type="ECO:0000256" key="3">
    <source>
        <dbReference type="SAM" id="SignalP"/>
    </source>
</evidence>
<dbReference type="AlphaFoldDB" id="A0A4Q7YQK7"/>
<evidence type="ECO:0000313" key="5">
    <source>
        <dbReference type="Proteomes" id="UP000292958"/>
    </source>
</evidence>
<dbReference type="InterPro" id="IPR023214">
    <property type="entry name" value="HAD_sf"/>
</dbReference>
<comment type="caution">
    <text evidence="4">The sequence shown here is derived from an EMBL/GenBank/DDBJ whole genome shotgun (WGS) entry which is preliminary data.</text>
</comment>
<protein>
    <submittedName>
        <fullName evidence="4">Acid phosphatase</fullName>
    </submittedName>
</protein>
<dbReference type="PANTHER" id="PTHR31284">
    <property type="entry name" value="ACID PHOSPHATASE-LIKE PROTEIN"/>
    <property type="match status" value="1"/>
</dbReference>
<dbReference type="RefSeq" id="WP_130417321.1">
    <property type="nucleotide sequence ID" value="NZ_SHKW01000001.1"/>
</dbReference>
<dbReference type="SUPFAM" id="SSF56784">
    <property type="entry name" value="HAD-like"/>
    <property type="match status" value="1"/>
</dbReference>
<keyword evidence="2" id="KW-0325">Glycoprotein</keyword>
<dbReference type="InterPro" id="IPR036412">
    <property type="entry name" value="HAD-like_sf"/>
</dbReference>
<keyword evidence="1 3" id="KW-0732">Signal</keyword>
<feature type="signal peptide" evidence="3">
    <location>
        <begin position="1"/>
        <end position="25"/>
    </location>
</feature>
<dbReference type="OrthoDB" id="193314at2"/>
<name>A0A4Q7YQK7_9BACT</name>
<dbReference type="EMBL" id="SHKW01000001">
    <property type="protein sequence ID" value="RZU39045.1"/>
    <property type="molecule type" value="Genomic_DNA"/>
</dbReference>
<organism evidence="4 5">
    <name type="scientific">Edaphobacter modestus</name>
    <dbReference type="NCBI Taxonomy" id="388466"/>
    <lineage>
        <taxon>Bacteria</taxon>
        <taxon>Pseudomonadati</taxon>
        <taxon>Acidobacteriota</taxon>
        <taxon>Terriglobia</taxon>
        <taxon>Terriglobales</taxon>
        <taxon>Acidobacteriaceae</taxon>
        <taxon>Edaphobacter</taxon>
    </lineage>
</organism>
<dbReference type="InterPro" id="IPR005519">
    <property type="entry name" value="Acid_phosphat_B-like"/>
</dbReference>